<dbReference type="CDD" id="cd09892">
    <property type="entry name" value="NGN_SP_RfaH"/>
    <property type="match status" value="1"/>
</dbReference>
<keyword evidence="2" id="KW-0805">Transcription regulation</keyword>
<dbReference type="RefSeq" id="WP_008983866.1">
    <property type="nucleotide sequence ID" value="NZ_AKKU01000011.1"/>
</dbReference>
<evidence type="ECO:0000313" key="5">
    <source>
        <dbReference type="EMBL" id="EIW89376.1"/>
    </source>
</evidence>
<dbReference type="STRING" id="1195246.AGRI_04722"/>
<dbReference type="NCBIfam" id="NF006534">
    <property type="entry name" value="PRK09014.1"/>
    <property type="match status" value="1"/>
</dbReference>
<sequence length="164" mass="18546">MDSWYLLYSKSRQEQRAQQHLANQGFESFAPHILVKKLRAGKTVEINEPLFPRYIFLKCPKALNLSTIRSTRGVAGLVRFGDTLARVPSALVHNLLQQQIVLQQQTPTQPFQPGDTLEILNGPFASLNAVFQQADGEQRSIILLNFLGQQLQLSFENKDLNKNS</sequence>
<dbReference type="InterPro" id="IPR036735">
    <property type="entry name" value="NGN_dom_sf"/>
</dbReference>
<proteinExistence type="predicted"/>
<dbReference type="eggNOG" id="COG0250">
    <property type="taxonomic scope" value="Bacteria"/>
</dbReference>
<dbReference type="AlphaFoldDB" id="I8U7U6"/>
<evidence type="ECO:0000256" key="2">
    <source>
        <dbReference type="ARBA" id="ARBA00023015"/>
    </source>
</evidence>
<dbReference type="InterPro" id="IPR008991">
    <property type="entry name" value="Translation_prot_SH3-like_sf"/>
</dbReference>
<dbReference type="GO" id="GO:0031564">
    <property type="term" value="P:transcription antitermination"/>
    <property type="evidence" value="ECO:0007669"/>
    <property type="project" value="UniProtKB-KW"/>
</dbReference>
<evidence type="ECO:0000256" key="3">
    <source>
        <dbReference type="ARBA" id="ARBA00023163"/>
    </source>
</evidence>
<name>I8U7U6_9ALTE</name>
<dbReference type="Proteomes" id="UP000035062">
    <property type="component" value="Unassembled WGS sequence"/>
</dbReference>
<comment type="caution">
    <text evidence="5">The sequence shown here is derived from an EMBL/GenBank/DDBJ whole genome shotgun (WGS) entry which is preliminary data.</text>
</comment>
<gene>
    <name evidence="5" type="primary">rfaH</name>
    <name evidence="5" type="ORF">AGRI_04722</name>
</gene>
<dbReference type="GO" id="GO:0005829">
    <property type="term" value="C:cytosol"/>
    <property type="evidence" value="ECO:0007669"/>
    <property type="project" value="TreeGrafter"/>
</dbReference>
<organism evidence="5 6">
    <name type="scientific">Alishewanella agri BL06</name>
    <dbReference type="NCBI Taxonomy" id="1195246"/>
    <lineage>
        <taxon>Bacteria</taxon>
        <taxon>Pseudomonadati</taxon>
        <taxon>Pseudomonadota</taxon>
        <taxon>Gammaproteobacteria</taxon>
        <taxon>Alteromonadales</taxon>
        <taxon>Alteromonadaceae</taxon>
        <taxon>Alishewanella</taxon>
    </lineage>
</organism>
<dbReference type="GO" id="GO:0006354">
    <property type="term" value="P:DNA-templated transcription elongation"/>
    <property type="evidence" value="ECO:0007669"/>
    <property type="project" value="InterPro"/>
</dbReference>
<dbReference type="SUPFAM" id="SSF50104">
    <property type="entry name" value="Translation proteins SH3-like domain"/>
    <property type="match status" value="1"/>
</dbReference>
<evidence type="ECO:0000259" key="4">
    <source>
        <dbReference type="SMART" id="SM00738"/>
    </source>
</evidence>
<dbReference type="PANTHER" id="PTHR30265">
    <property type="entry name" value="RHO-INTERACTING TRANSCRIPTION TERMINATION FACTOR NUSG"/>
    <property type="match status" value="1"/>
</dbReference>
<accession>I8U7U6</accession>
<dbReference type="PANTHER" id="PTHR30265:SF7">
    <property type="entry name" value="TRANSCRIPTION ANTITERMINATION PROTEIN RFAH"/>
    <property type="match status" value="1"/>
</dbReference>
<dbReference type="SUPFAM" id="SSF82679">
    <property type="entry name" value="N-utilization substance G protein NusG, N-terminal domain"/>
    <property type="match status" value="1"/>
</dbReference>
<dbReference type="NCBIfam" id="TIGR01955">
    <property type="entry name" value="RfaH"/>
    <property type="match status" value="1"/>
</dbReference>
<evidence type="ECO:0000256" key="1">
    <source>
        <dbReference type="ARBA" id="ARBA00022814"/>
    </source>
</evidence>
<reference evidence="5 6" key="1">
    <citation type="journal article" date="2012" name="J. Bacteriol.">
        <title>Genome Sequence of Pectin-Degrading Alishewanella agri, Isolated from Landfill Soil.</title>
        <authorList>
            <person name="Kim J."/>
            <person name="Jung J."/>
            <person name="Sung J.S."/>
            <person name="Chun J."/>
            <person name="Park W."/>
        </authorList>
    </citation>
    <scope>NUCLEOTIDE SEQUENCE [LARGE SCALE GENOMIC DNA]</scope>
    <source>
        <strain evidence="5 6">BL06</strain>
    </source>
</reference>
<keyword evidence="1" id="KW-0889">Transcription antitermination</keyword>
<feature type="domain" description="NusG-like N-terminal" evidence="4">
    <location>
        <begin position="1"/>
        <end position="99"/>
    </location>
</feature>
<dbReference type="Pfam" id="PF02357">
    <property type="entry name" value="NusG"/>
    <property type="match status" value="1"/>
</dbReference>
<keyword evidence="6" id="KW-1185">Reference proteome</keyword>
<evidence type="ECO:0000313" key="6">
    <source>
        <dbReference type="Proteomes" id="UP000035062"/>
    </source>
</evidence>
<dbReference type="Gene3D" id="3.30.70.940">
    <property type="entry name" value="NusG, N-terminal domain"/>
    <property type="match status" value="1"/>
</dbReference>
<dbReference type="EMBL" id="AKKU01000011">
    <property type="protein sequence ID" value="EIW89376.1"/>
    <property type="molecule type" value="Genomic_DNA"/>
</dbReference>
<protein>
    <submittedName>
        <fullName evidence="5">Transcriptional activator RfaH</fullName>
    </submittedName>
</protein>
<dbReference type="PATRIC" id="fig|1195246.3.peg.929"/>
<dbReference type="SMART" id="SM00738">
    <property type="entry name" value="NGN"/>
    <property type="match status" value="1"/>
</dbReference>
<dbReference type="InterPro" id="IPR043425">
    <property type="entry name" value="NusG-like"/>
</dbReference>
<dbReference type="InterPro" id="IPR010215">
    <property type="entry name" value="Transcription_antiterm_RfaH"/>
</dbReference>
<keyword evidence="3" id="KW-0804">Transcription</keyword>
<dbReference type="InterPro" id="IPR006645">
    <property type="entry name" value="NGN-like_dom"/>
</dbReference>